<dbReference type="PANTHER" id="PTHR33223">
    <property type="entry name" value="CCHC-TYPE DOMAIN-CONTAINING PROTEIN"/>
    <property type="match status" value="1"/>
</dbReference>
<dbReference type="Proteomes" id="UP000440578">
    <property type="component" value="Unassembled WGS sequence"/>
</dbReference>
<accession>A0A6A4V7T4</accession>
<reference evidence="2 3" key="1">
    <citation type="submission" date="2019-07" db="EMBL/GenBank/DDBJ databases">
        <title>Draft genome assembly of a fouling barnacle, Amphibalanus amphitrite (Darwin, 1854): The first reference genome for Thecostraca.</title>
        <authorList>
            <person name="Kim W."/>
        </authorList>
    </citation>
    <scope>NUCLEOTIDE SEQUENCE [LARGE SCALE GENOMIC DNA]</scope>
    <source>
        <strain evidence="2">SNU_AA5</strain>
        <tissue evidence="2">Soma without cirri and trophi</tissue>
    </source>
</reference>
<gene>
    <name evidence="2" type="ORF">FJT64_011194</name>
</gene>
<evidence type="ECO:0008006" key="4">
    <source>
        <dbReference type="Google" id="ProtNLM"/>
    </source>
</evidence>
<dbReference type="PANTHER" id="PTHR33223:SF6">
    <property type="entry name" value="CCHC-TYPE DOMAIN-CONTAINING PROTEIN"/>
    <property type="match status" value="1"/>
</dbReference>
<dbReference type="EMBL" id="VIIS01001939">
    <property type="protein sequence ID" value="KAF0290646.1"/>
    <property type="molecule type" value="Genomic_DNA"/>
</dbReference>
<evidence type="ECO:0000313" key="2">
    <source>
        <dbReference type="EMBL" id="KAF0290646.1"/>
    </source>
</evidence>
<sequence length="515" mass="57186">MERELLFLTNFENFTGKDNQSWDRWYRRFRAKTIAFSEENRLQGLVSLLQDGALDYFASLSEEVQSNLQQTVAALEARFGTAKTVMRAHAELASIRQQPGEATRDFADRVRQTGREAYPGAAAGDPAVETTVVSRFVGGLREEQMRVRVLTKDPASLIEAVKAANKFERQQDALRAMRPPSEGEALAVQDWDAPGTARLDALERIIGELQRALQALETAGRRDAYRTGHGTGARNPQRGPPNPNRRGCCADAMAELERLLRRRVAAKGWATRSANVLADLLEQKMDEGVAGVSPRLLLLDAKRECEARLAALDEVQASVECELNPEVLEAEKLRVVEVEQISAPLRRPPVSSNLLQPFNHLQLAADCPSSESTLHIDLVIGQDQYWALELTCSENWRHCRSEDNPADLMTRGVLAEQLVTSPLWFSGPEWLSRAETAPMSVDVTPPAPQLPEEVDAVAGATLTAVRVDESERGLFQVTRYGTLAKATRVVGWTLRFVYNCRHRSERRAAPVSALV</sequence>
<feature type="region of interest" description="Disordered" evidence="1">
    <location>
        <begin position="220"/>
        <end position="247"/>
    </location>
</feature>
<evidence type="ECO:0000256" key="1">
    <source>
        <dbReference type="SAM" id="MobiDB-lite"/>
    </source>
</evidence>
<dbReference type="OrthoDB" id="775972at2759"/>
<comment type="caution">
    <text evidence="2">The sequence shown here is derived from an EMBL/GenBank/DDBJ whole genome shotgun (WGS) entry which is preliminary data.</text>
</comment>
<keyword evidence="3" id="KW-1185">Reference proteome</keyword>
<proteinExistence type="predicted"/>
<organism evidence="2 3">
    <name type="scientific">Amphibalanus amphitrite</name>
    <name type="common">Striped barnacle</name>
    <name type="synonym">Balanus amphitrite</name>
    <dbReference type="NCBI Taxonomy" id="1232801"/>
    <lineage>
        <taxon>Eukaryota</taxon>
        <taxon>Metazoa</taxon>
        <taxon>Ecdysozoa</taxon>
        <taxon>Arthropoda</taxon>
        <taxon>Crustacea</taxon>
        <taxon>Multicrustacea</taxon>
        <taxon>Cirripedia</taxon>
        <taxon>Thoracica</taxon>
        <taxon>Thoracicalcarea</taxon>
        <taxon>Balanomorpha</taxon>
        <taxon>Balanoidea</taxon>
        <taxon>Balanidae</taxon>
        <taxon>Amphibalaninae</taxon>
        <taxon>Amphibalanus</taxon>
    </lineage>
</organism>
<dbReference type="AlphaFoldDB" id="A0A6A4V7T4"/>
<name>A0A6A4V7T4_AMPAM</name>
<evidence type="ECO:0000313" key="3">
    <source>
        <dbReference type="Proteomes" id="UP000440578"/>
    </source>
</evidence>
<protein>
    <recommendedName>
        <fullName evidence="4">Retrotransposon gag domain-containing protein</fullName>
    </recommendedName>
</protein>